<evidence type="ECO:0000256" key="2">
    <source>
        <dbReference type="ARBA" id="ARBA00009009"/>
    </source>
</evidence>
<dbReference type="InterPro" id="IPR045155">
    <property type="entry name" value="Beta-lactam_cat"/>
</dbReference>
<evidence type="ECO:0000313" key="8">
    <source>
        <dbReference type="Proteomes" id="UP000779809"/>
    </source>
</evidence>
<dbReference type="PANTHER" id="PTHR35333:SF3">
    <property type="entry name" value="BETA-LACTAMASE-TYPE TRANSPEPTIDASE FOLD CONTAINING PROTEIN"/>
    <property type="match status" value="1"/>
</dbReference>
<dbReference type="GO" id="GO:0046677">
    <property type="term" value="P:response to antibiotic"/>
    <property type="evidence" value="ECO:0007669"/>
    <property type="project" value="InterPro"/>
</dbReference>
<accession>A0A932A767</accession>
<comment type="catalytic activity">
    <reaction evidence="1">
        <text>a beta-lactam + H2O = a substituted beta-amino acid</text>
        <dbReference type="Rhea" id="RHEA:20401"/>
        <dbReference type="ChEBI" id="CHEBI:15377"/>
        <dbReference type="ChEBI" id="CHEBI:35627"/>
        <dbReference type="ChEBI" id="CHEBI:140347"/>
        <dbReference type="EC" id="3.5.2.6"/>
    </reaction>
</comment>
<feature type="domain" description="Beta-lactamase class A catalytic" evidence="6">
    <location>
        <begin position="46"/>
        <end position="270"/>
    </location>
</feature>
<feature type="signal peptide" evidence="5">
    <location>
        <begin position="1"/>
        <end position="21"/>
    </location>
</feature>
<comment type="caution">
    <text evidence="7">The sequence shown here is derived from an EMBL/GenBank/DDBJ whole genome shotgun (WGS) entry which is preliminary data.</text>
</comment>
<dbReference type="EMBL" id="JACPNR010000004">
    <property type="protein sequence ID" value="MBI2677677.1"/>
    <property type="molecule type" value="Genomic_DNA"/>
</dbReference>
<evidence type="ECO:0000259" key="6">
    <source>
        <dbReference type="Pfam" id="PF13354"/>
    </source>
</evidence>
<dbReference type="Proteomes" id="UP000779809">
    <property type="component" value="Unassembled WGS sequence"/>
</dbReference>
<dbReference type="Pfam" id="PF13354">
    <property type="entry name" value="Beta-lactamase2"/>
    <property type="match status" value="1"/>
</dbReference>
<proteinExistence type="inferred from homology"/>
<dbReference type="EC" id="3.5.2.6" evidence="3"/>
<dbReference type="PANTHER" id="PTHR35333">
    <property type="entry name" value="BETA-LACTAMASE"/>
    <property type="match status" value="1"/>
</dbReference>
<comment type="similarity">
    <text evidence="2">Belongs to the class-A beta-lactamase family.</text>
</comment>
<feature type="chain" id="PRO_5038128537" description="beta-lactamase" evidence="5">
    <location>
        <begin position="22"/>
        <end position="325"/>
    </location>
</feature>
<dbReference type="SUPFAM" id="SSF56601">
    <property type="entry name" value="beta-lactamase/transpeptidase-like"/>
    <property type="match status" value="1"/>
</dbReference>
<keyword evidence="7" id="KW-0378">Hydrolase</keyword>
<evidence type="ECO:0000256" key="3">
    <source>
        <dbReference type="ARBA" id="ARBA00012865"/>
    </source>
</evidence>
<feature type="compositionally biased region" description="Low complexity" evidence="4">
    <location>
        <begin position="315"/>
        <end position="325"/>
    </location>
</feature>
<dbReference type="GO" id="GO:0008800">
    <property type="term" value="F:beta-lactamase activity"/>
    <property type="evidence" value="ECO:0007669"/>
    <property type="project" value="UniProtKB-EC"/>
</dbReference>
<feature type="region of interest" description="Disordered" evidence="4">
    <location>
        <begin position="301"/>
        <end position="325"/>
    </location>
</feature>
<evidence type="ECO:0000256" key="5">
    <source>
        <dbReference type="SAM" id="SignalP"/>
    </source>
</evidence>
<dbReference type="InterPro" id="IPR000871">
    <property type="entry name" value="Beta-lactam_class-A"/>
</dbReference>
<sequence length="325" mass="35537">MANRLLVLFIAAQLAAVSVFAASPPVSKLQTQLNAIARAHHGKVALFARHLRSGQTVEIDADRAVRTASVIKLAIMLEAFVERKEGKISFAKKLKLRAEDKVPGSGVLTLLRPGLEITLDDAIVLMMDVSDNTATNLVIDELTIPAINARLGRIGLKETRLYKKPYLPAETPIPAGEESFGIGKSTAREMARIMEVIGRCDLQDQEYCTRMVDIMRNQQFRYMIPRLIERSDASETTSAIADKIGELDDSRNDVALVFTKSGPIVISIFTWDNKDRSWTADNEAYLTVARLAKAIVDAWSPGGLPPGVKDKAKAGEPPAKAADTK</sequence>
<reference evidence="7" key="1">
    <citation type="submission" date="2020-07" db="EMBL/GenBank/DDBJ databases">
        <title>Huge and variable diversity of episymbiotic CPR bacteria and DPANN archaea in groundwater ecosystems.</title>
        <authorList>
            <person name="He C.Y."/>
            <person name="Keren R."/>
            <person name="Whittaker M."/>
            <person name="Farag I.F."/>
            <person name="Doudna J."/>
            <person name="Cate J.H.D."/>
            <person name="Banfield J.F."/>
        </authorList>
    </citation>
    <scope>NUCLEOTIDE SEQUENCE</scope>
    <source>
        <strain evidence="7">NC_groundwater_580_Pr5_B-0.1um_64_19</strain>
    </source>
</reference>
<dbReference type="InterPro" id="IPR012338">
    <property type="entry name" value="Beta-lactam/transpept-like"/>
</dbReference>
<dbReference type="AlphaFoldDB" id="A0A932A767"/>
<keyword evidence="5" id="KW-0732">Signal</keyword>
<dbReference type="Gene3D" id="3.40.710.10">
    <property type="entry name" value="DD-peptidase/beta-lactamase superfamily"/>
    <property type="match status" value="1"/>
</dbReference>
<evidence type="ECO:0000313" key="7">
    <source>
        <dbReference type="EMBL" id="MBI2677677.1"/>
    </source>
</evidence>
<evidence type="ECO:0000256" key="1">
    <source>
        <dbReference type="ARBA" id="ARBA00001526"/>
    </source>
</evidence>
<gene>
    <name evidence="7" type="ORF">HYX28_02735</name>
</gene>
<dbReference type="GO" id="GO:0030655">
    <property type="term" value="P:beta-lactam antibiotic catabolic process"/>
    <property type="evidence" value="ECO:0007669"/>
    <property type="project" value="InterPro"/>
</dbReference>
<protein>
    <recommendedName>
        <fullName evidence="3">beta-lactamase</fullName>
        <ecNumber evidence="3">3.5.2.6</ecNumber>
    </recommendedName>
</protein>
<organism evidence="7 8">
    <name type="scientific">Candidatus Korobacter versatilis</name>
    <dbReference type="NCBI Taxonomy" id="658062"/>
    <lineage>
        <taxon>Bacteria</taxon>
        <taxon>Pseudomonadati</taxon>
        <taxon>Acidobacteriota</taxon>
        <taxon>Terriglobia</taxon>
        <taxon>Terriglobales</taxon>
        <taxon>Candidatus Korobacteraceae</taxon>
        <taxon>Candidatus Korobacter</taxon>
    </lineage>
</organism>
<name>A0A932A767_9BACT</name>
<evidence type="ECO:0000256" key="4">
    <source>
        <dbReference type="SAM" id="MobiDB-lite"/>
    </source>
</evidence>